<evidence type="ECO:0000313" key="2">
    <source>
        <dbReference type="EMBL" id="TKV60969.1"/>
    </source>
</evidence>
<dbReference type="Pfam" id="PF04296">
    <property type="entry name" value="YlxR"/>
    <property type="match status" value="1"/>
</dbReference>
<keyword evidence="3" id="KW-1185">Reference proteome</keyword>
<feature type="domain" description="YlxR" evidence="1">
    <location>
        <begin position="2"/>
        <end position="63"/>
    </location>
</feature>
<name>A0A4U6QL02_9ACTN</name>
<dbReference type="SUPFAM" id="SSF64376">
    <property type="entry name" value="YlxR-like"/>
    <property type="match status" value="1"/>
</dbReference>
<dbReference type="InterPro" id="IPR007393">
    <property type="entry name" value="YlxR_dom"/>
</dbReference>
<dbReference type="Proteomes" id="UP000306985">
    <property type="component" value="Unassembled WGS sequence"/>
</dbReference>
<dbReference type="AlphaFoldDB" id="A0A4U6QL02"/>
<accession>A0A4U6QL02</accession>
<gene>
    <name evidence="2" type="ORF">FDO65_04750</name>
</gene>
<dbReference type="PANTHER" id="PTHR34215">
    <property type="entry name" value="BLL0784 PROTEIN"/>
    <property type="match status" value="1"/>
</dbReference>
<dbReference type="PANTHER" id="PTHR34215:SF1">
    <property type="entry name" value="YLXR DOMAIN-CONTAINING PROTEIN"/>
    <property type="match status" value="1"/>
</dbReference>
<proteinExistence type="predicted"/>
<dbReference type="OrthoDB" id="5244965at2"/>
<dbReference type="Gene3D" id="3.30.1230.10">
    <property type="entry name" value="YlxR-like"/>
    <property type="match status" value="1"/>
</dbReference>
<dbReference type="InterPro" id="IPR037465">
    <property type="entry name" value="YlxR"/>
</dbReference>
<reference evidence="2 3" key="1">
    <citation type="submission" date="2019-05" db="EMBL/GenBank/DDBJ databases">
        <title>Nakamurella sp. N5BH11, whole genome shotgun sequence.</title>
        <authorList>
            <person name="Tuo L."/>
        </authorList>
    </citation>
    <scope>NUCLEOTIDE SEQUENCE [LARGE SCALE GENOMIC DNA]</scope>
    <source>
        <strain evidence="2 3">N5BH11</strain>
    </source>
</reference>
<evidence type="ECO:0000313" key="3">
    <source>
        <dbReference type="Proteomes" id="UP000306985"/>
    </source>
</evidence>
<sequence>MRTCVGCRRREPAEVLLRIVAAAGSLIPDPRRRLPGRGAWLHPDIGCLDAAERRRAFPRSLRVVGTLDSSGVRDHLRGPADTVAPQ</sequence>
<evidence type="ECO:0000259" key="1">
    <source>
        <dbReference type="Pfam" id="PF04296"/>
    </source>
</evidence>
<organism evidence="2 3">
    <name type="scientific">Nakamurella flava</name>
    <dbReference type="NCBI Taxonomy" id="2576308"/>
    <lineage>
        <taxon>Bacteria</taxon>
        <taxon>Bacillati</taxon>
        <taxon>Actinomycetota</taxon>
        <taxon>Actinomycetes</taxon>
        <taxon>Nakamurellales</taxon>
        <taxon>Nakamurellaceae</taxon>
        <taxon>Nakamurella</taxon>
    </lineage>
</organism>
<dbReference type="InterPro" id="IPR035931">
    <property type="entry name" value="YlxR-like_sf"/>
</dbReference>
<dbReference type="EMBL" id="SZZH01000001">
    <property type="protein sequence ID" value="TKV60969.1"/>
    <property type="molecule type" value="Genomic_DNA"/>
</dbReference>
<protein>
    <submittedName>
        <fullName evidence="2">YlxR family protein</fullName>
    </submittedName>
</protein>
<comment type="caution">
    <text evidence="2">The sequence shown here is derived from an EMBL/GenBank/DDBJ whole genome shotgun (WGS) entry which is preliminary data.</text>
</comment>